<keyword evidence="6" id="KW-0106">Calcium</keyword>
<keyword evidence="4" id="KW-0732">Signal</keyword>
<dbReference type="InterPro" id="IPR024607">
    <property type="entry name" value="Sulfatase_CS"/>
</dbReference>
<comment type="cofactor">
    <cofactor evidence="1">
        <name>Ca(2+)</name>
        <dbReference type="ChEBI" id="CHEBI:29108"/>
    </cofactor>
</comment>
<dbReference type="EMBL" id="AP025314">
    <property type="protein sequence ID" value="BDD09245.1"/>
    <property type="molecule type" value="Genomic_DNA"/>
</dbReference>
<evidence type="ECO:0000313" key="8">
    <source>
        <dbReference type="EMBL" id="BDD09245.1"/>
    </source>
</evidence>
<evidence type="ECO:0000313" key="9">
    <source>
        <dbReference type="Proteomes" id="UP001348817"/>
    </source>
</evidence>
<protein>
    <submittedName>
        <fullName evidence="8">Aryl-sulfate sulfohydrolase</fullName>
    </submittedName>
</protein>
<keyword evidence="5" id="KW-0378">Hydrolase</keyword>
<evidence type="ECO:0000256" key="5">
    <source>
        <dbReference type="ARBA" id="ARBA00022801"/>
    </source>
</evidence>
<keyword evidence="9" id="KW-1185">Reference proteome</keyword>
<dbReference type="PANTHER" id="PTHR42693:SF42">
    <property type="entry name" value="ARYLSULFATASE G"/>
    <property type="match status" value="1"/>
</dbReference>
<feature type="domain" description="Sulfatase N-terminal" evidence="7">
    <location>
        <begin position="37"/>
        <end position="349"/>
    </location>
</feature>
<sequence length="470" mass="52919">MFSNTFCRSKKMLAAGLLFLLTVKQGSLRAESDPSRPNIVFILLDDMGRNDLGFLGSDFYETPNIDKLASEGMFFSNAYANAPNCAPSRASIVTGQYTPRHGILTVNSSERGDASKRKIVPIPNKKSLRKDAVTIAQAMRNAGYETGQVGKWHVGKDPLTQGFDFNAGGSHRGSPSTYYSPYRLSHLEDGPKGEYLTDRLTDEAIGFIKKKRDKPFFLYLSQYAVHTPIHPPKNLISKYKAKKKGEIHKHPGYAAMVENADMNIGRVLKVLKDQGMEENTMVIFFSDNGGHGVYTDMSPMRGSKGMLYEGGVKEPLIVKWPKHIKKGSRCDTPVMGADFFPTMLASAGVSLKKYDIDGVDLSPLLKQKGKIEKRALYWHFPVYLQGYKKGMNFRTTPAASVRYGDYKLIEFFEDGKLELYNLRQDEGEKYNLAEAKPKMVRKMSKMMRDWRKKVRARVPTKPNPLYKGDI</sequence>
<evidence type="ECO:0000256" key="4">
    <source>
        <dbReference type="ARBA" id="ARBA00022729"/>
    </source>
</evidence>
<dbReference type="Gene3D" id="3.30.1120.10">
    <property type="match status" value="1"/>
</dbReference>
<dbReference type="InterPro" id="IPR050738">
    <property type="entry name" value="Sulfatase"/>
</dbReference>
<dbReference type="Pfam" id="PF00884">
    <property type="entry name" value="Sulfatase"/>
    <property type="match status" value="1"/>
</dbReference>
<dbReference type="Gene3D" id="3.40.720.10">
    <property type="entry name" value="Alkaline Phosphatase, subunit A"/>
    <property type="match status" value="1"/>
</dbReference>
<comment type="similarity">
    <text evidence="2">Belongs to the sulfatase family.</text>
</comment>
<evidence type="ECO:0000256" key="3">
    <source>
        <dbReference type="ARBA" id="ARBA00022723"/>
    </source>
</evidence>
<proteinExistence type="inferred from homology"/>
<evidence type="ECO:0000259" key="7">
    <source>
        <dbReference type="Pfam" id="PF00884"/>
    </source>
</evidence>
<organism evidence="8 9">
    <name type="scientific">Fulvitalea axinellae</name>
    <dbReference type="NCBI Taxonomy" id="1182444"/>
    <lineage>
        <taxon>Bacteria</taxon>
        <taxon>Pseudomonadati</taxon>
        <taxon>Bacteroidota</taxon>
        <taxon>Cytophagia</taxon>
        <taxon>Cytophagales</taxon>
        <taxon>Persicobacteraceae</taxon>
        <taxon>Fulvitalea</taxon>
    </lineage>
</organism>
<dbReference type="RefSeq" id="WP_338394458.1">
    <property type="nucleotide sequence ID" value="NZ_AP025314.1"/>
</dbReference>
<dbReference type="PANTHER" id="PTHR42693">
    <property type="entry name" value="ARYLSULFATASE FAMILY MEMBER"/>
    <property type="match status" value="1"/>
</dbReference>
<keyword evidence="3" id="KW-0479">Metal-binding</keyword>
<dbReference type="AlphaFoldDB" id="A0AAU9CIW8"/>
<evidence type="ECO:0000256" key="2">
    <source>
        <dbReference type="ARBA" id="ARBA00008779"/>
    </source>
</evidence>
<accession>A0AAU9CIW8</accession>
<dbReference type="SUPFAM" id="SSF53649">
    <property type="entry name" value="Alkaline phosphatase-like"/>
    <property type="match status" value="1"/>
</dbReference>
<dbReference type="InterPro" id="IPR000917">
    <property type="entry name" value="Sulfatase_N"/>
</dbReference>
<dbReference type="GO" id="GO:0046872">
    <property type="term" value="F:metal ion binding"/>
    <property type="evidence" value="ECO:0007669"/>
    <property type="project" value="UniProtKB-KW"/>
</dbReference>
<evidence type="ECO:0000256" key="1">
    <source>
        <dbReference type="ARBA" id="ARBA00001913"/>
    </source>
</evidence>
<name>A0AAU9CIW8_9BACT</name>
<dbReference type="PROSITE" id="PS00149">
    <property type="entry name" value="SULFATASE_2"/>
    <property type="match status" value="1"/>
</dbReference>
<dbReference type="GO" id="GO:0004065">
    <property type="term" value="F:arylsulfatase activity"/>
    <property type="evidence" value="ECO:0007669"/>
    <property type="project" value="TreeGrafter"/>
</dbReference>
<dbReference type="KEGG" id="fax:FUAX_16770"/>
<reference evidence="8 9" key="1">
    <citation type="submission" date="2021-12" db="EMBL/GenBank/DDBJ databases">
        <title>Genome sequencing of bacteria with rrn-lacking chromosome and rrn-plasmid.</title>
        <authorList>
            <person name="Anda M."/>
            <person name="Iwasaki W."/>
        </authorList>
    </citation>
    <scope>NUCLEOTIDE SEQUENCE [LARGE SCALE GENOMIC DNA]</scope>
    <source>
        <strain evidence="8 9">DSM 100852</strain>
    </source>
</reference>
<evidence type="ECO:0000256" key="6">
    <source>
        <dbReference type="ARBA" id="ARBA00022837"/>
    </source>
</evidence>
<dbReference type="Proteomes" id="UP001348817">
    <property type="component" value="Chromosome"/>
</dbReference>
<dbReference type="CDD" id="cd16144">
    <property type="entry name" value="ARS_like"/>
    <property type="match status" value="1"/>
</dbReference>
<dbReference type="InterPro" id="IPR017850">
    <property type="entry name" value="Alkaline_phosphatase_core_sf"/>
</dbReference>
<gene>
    <name evidence="8" type="ORF">FUAX_16770</name>
</gene>